<feature type="transmembrane region" description="Helical" evidence="6">
    <location>
        <begin position="43"/>
        <end position="65"/>
    </location>
</feature>
<feature type="transmembrane region" description="Helical" evidence="6">
    <location>
        <begin position="475"/>
        <end position="495"/>
    </location>
</feature>
<reference evidence="8 9" key="1">
    <citation type="submission" date="2018-06" db="EMBL/GenBank/DDBJ databases">
        <title>Complete Genome Sequence of Desulfobacter hydrogenophilus (DSM3380).</title>
        <authorList>
            <person name="Marietou A."/>
            <person name="Schreiber L."/>
            <person name="Marshall I."/>
            <person name="Jorgensen B."/>
        </authorList>
    </citation>
    <scope>NUCLEOTIDE SEQUENCE [LARGE SCALE GENOMIC DNA]</scope>
    <source>
        <strain evidence="8 9">DSM 3380</strain>
    </source>
</reference>
<feature type="transmembrane region" description="Helical" evidence="6">
    <location>
        <begin position="309"/>
        <end position="328"/>
    </location>
</feature>
<dbReference type="Pfam" id="PF13440">
    <property type="entry name" value="Polysacc_synt_3"/>
    <property type="match status" value="1"/>
</dbReference>
<protein>
    <submittedName>
        <fullName evidence="8">Polysaccharide biosynthesis protein</fullName>
    </submittedName>
</protein>
<dbReference type="OrthoDB" id="580892at2"/>
<evidence type="ECO:0000256" key="2">
    <source>
        <dbReference type="ARBA" id="ARBA00022475"/>
    </source>
</evidence>
<evidence type="ECO:0000256" key="3">
    <source>
        <dbReference type="ARBA" id="ARBA00022692"/>
    </source>
</evidence>
<evidence type="ECO:0000313" key="7">
    <source>
        <dbReference type="EMBL" id="QBH13726.1"/>
    </source>
</evidence>
<proteinExistence type="predicted"/>
<evidence type="ECO:0000256" key="1">
    <source>
        <dbReference type="ARBA" id="ARBA00004651"/>
    </source>
</evidence>
<feature type="transmembrane region" description="Helical" evidence="6">
    <location>
        <begin position="160"/>
        <end position="177"/>
    </location>
</feature>
<comment type="subcellular location">
    <subcellularLocation>
        <location evidence="1">Cell membrane</location>
        <topology evidence="1">Multi-pass membrane protein</topology>
    </subcellularLocation>
</comment>
<dbReference type="PANTHER" id="PTHR30250:SF26">
    <property type="entry name" value="PSMA PROTEIN"/>
    <property type="match status" value="1"/>
</dbReference>
<dbReference type="Proteomes" id="UP000293902">
    <property type="component" value="Chromosome"/>
</dbReference>
<feature type="transmembrane region" description="Helical" evidence="6">
    <location>
        <begin position="444"/>
        <end position="469"/>
    </location>
</feature>
<dbReference type="AlphaFoldDB" id="A0A328F680"/>
<sequence>MVRTRKHIVNLAINWGGHLLALVVMFFLSPYVVSKLNAIEYGIWSLLSVLAGYMGVFDIGVRSSVGRHVALYLGKKDRVGVDETIRAGFGIFTLTGGLILAVGILLGWLFPFLFKGIDPEHYSTVRFLLPLMVVNIWLSAIAAIYASVLTAYDRFDIARTIDFFVLLVRTVATVYALHKGWGLWGLVGAIILGNFFALIANRIFGGKIHSRLRSFPFLFSRSRMKELFGYGVYSFISSVAFRVIGQSDLLIVGAVLSVAAVREYSVGAMLVYYSTPFVSMISATFFPSVQRKVASDSMDNVQQLLYKQLKISMCFGLVAYIGLTFYAQSFIRLWMFQDGFDMGAVVEAASVMSILSISKLPSLYLIPCQGVLNAMGYARFNAIRAISEAIVNIFFSLFFVMFWGWGLAGVAAGTLVARLLIASVSVPVFLCLKANISFKYFITSVIVPGFLSAGLFSSICFVLTNTWSISTWMDFAFQVFSAIAAWCVISFYLLLTIDMRLEFKKVFFKKTLK</sequence>
<dbReference type="Proteomes" id="UP000248798">
    <property type="component" value="Unassembled WGS sequence"/>
</dbReference>
<dbReference type="EMBL" id="CP036313">
    <property type="protein sequence ID" value="QBH13726.1"/>
    <property type="molecule type" value="Genomic_DNA"/>
</dbReference>
<dbReference type="EMBL" id="QLNI01000073">
    <property type="protein sequence ID" value="RAM00011.1"/>
    <property type="molecule type" value="Genomic_DNA"/>
</dbReference>
<dbReference type="PANTHER" id="PTHR30250">
    <property type="entry name" value="PST FAMILY PREDICTED COLANIC ACID TRANSPORTER"/>
    <property type="match status" value="1"/>
</dbReference>
<feature type="transmembrane region" description="Helical" evidence="6">
    <location>
        <begin position="183"/>
        <end position="204"/>
    </location>
</feature>
<keyword evidence="3 6" id="KW-0812">Transmembrane</keyword>
<evidence type="ECO:0000256" key="6">
    <source>
        <dbReference type="SAM" id="Phobius"/>
    </source>
</evidence>
<feature type="transmembrane region" description="Helical" evidence="6">
    <location>
        <begin position="348"/>
        <end position="366"/>
    </location>
</feature>
<dbReference type="GO" id="GO:0005886">
    <property type="term" value="C:plasma membrane"/>
    <property type="evidence" value="ECO:0007669"/>
    <property type="project" value="UniProtKB-SubCell"/>
</dbReference>
<keyword evidence="2" id="KW-1003">Cell membrane</keyword>
<keyword evidence="5 6" id="KW-0472">Membrane</keyword>
<keyword evidence="4 6" id="KW-1133">Transmembrane helix</keyword>
<feature type="transmembrane region" description="Helical" evidence="6">
    <location>
        <begin position="411"/>
        <end position="432"/>
    </location>
</feature>
<feature type="transmembrane region" description="Helical" evidence="6">
    <location>
        <begin position="12"/>
        <end position="31"/>
    </location>
</feature>
<organism evidence="8 9">
    <name type="scientific">Desulfobacter hydrogenophilus</name>
    <dbReference type="NCBI Taxonomy" id="2291"/>
    <lineage>
        <taxon>Bacteria</taxon>
        <taxon>Pseudomonadati</taxon>
        <taxon>Thermodesulfobacteriota</taxon>
        <taxon>Desulfobacteria</taxon>
        <taxon>Desulfobacterales</taxon>
        <taxon>Desulfobacteraceae</taxon>
        <taxon>Desulfobacter</taxon>
    </lineage>
</organism>
<evidence type="ECO:0000256" key="4">
    <source>
        <dbReference type="ARBA" id="ARBA00022989"/>
    </source>
</evidence>
<feature type="transmembrane region" description="Helical" evidence="6">
    <location>
        <begin position="264"/>
        <end position="289"/>
    </location>
</feature>
<evidence type="ECO:0000313" key="10">
    <source>
        <dbReference type="Proteomes" id="UP000293902"/>
    </source>
</evidence>
<evidence type="ECO:0000313" key="9">
    <source>
        <dbReference type="Proteomes" id="UP000248798"/>
    </source>
</evidence>
<accession>A0A328F680</accession>
<name>A0A328F680_9BACT</name>
<feature type="transmembrane region" description="Helical" evidence="6">
    <location>
        <begin position="85"/>
        <end position="108"/>
    </location>
</feature>
<dbReference type="InterPro" id="IPR050833">
    <property type="entry name" value="Poly_Biosynth_Transport"/>
</dbReference>
<feature type="transmembrane region" description="Helical" evidence="6">
    <location>
        <begin position="386"/>
        <end position="405"/>
    </location>
</feature>
<evidence type="ECO:0000313" key="8">
    <source>
        <dbReference type="EMBL" id="RAM00011.1"/>
    </source>
</evidence>
<feature type="transmembrane region" description="Helical" evidence="6">
    <location>
        <begin position="128"/>
        <end position="148"/>
    </location>
</feature>
<reference evidence="7 10" key="2">
    <citation type="submission" date="2019-02" db="EMBL/GenBank/DDBJ databases">
        <title>Complete genome sequence of Desulfobacter hydrogenophilus AcRS1.</title>
        <authorList>
            <person name="Marietou A."/>
            <person name="Lund M.B."/>
            <person name="Marshall I.P.G."/>
            <person name="Schreiber L."/>
            <person name="Jorgensen B."/>
        </authorList>
    </citation>
    <scope>NUCLEOTIDE SEQUENCE [LARGE SCALE GENOMIC DNA]</scope>
    <source>
        <strain evidence="7 10">AcRS1</strain>
    </source>
</reference>
<gene>
    <name evidence="8" type="ORF">DO021_21415</name>
    <name evidence="7" type="ORF">EYB58_12830</name>
</gene>
<feature type="transmembrane region" description="Helical" evidence="6">
    <location>
        <begin position="227"/>
        <end position="244"/>
    </location>
</feature>
<keyword evidence="10" id="KW-1185">Reference proteome</keyword>
<evidence type="ECO:0000256" key="5">
    <source>
        <dbReference type="ARBA" id="ARBA00023136"/>
    </source>
</evidence>